<name>S5YAS6_PARAH</name>
<organism evidence="2 3">
    <name type="scientific">Paracoccus aminophilus JCM 7686</name>
    <dbReference type="NCBI Taxonomy" id="1367847"/>
    <lineage>
        <taxon>Bacteria</taxon>
        <taxon>Pseudomonadati</taxon>
        <taxon>Pseudomonadota</taxon>
        <taxon>Alphaproteobacteria</taxon>
        <taxon>Rhodobacterales</taxon>
        <taxon>Paracoccaceae</taxon>
        <taxon>Paracoccus</taxon>
    </lineage>
</organism>
<dbReference type="AlphaFoldDB" id="S5YAS6"/>
<keyword evidence="3" id="KW-1185">Reference proteome</keyword>
<evidence type="ECO:0000313" key="2">
    <source>
        <dbReference type="EMBL" id="AGT08523.1"/>
    </source>
</evidence>
<feature type="domain" description="DUF4123" evidence="1">
    <location>
        <begin position="114"/>
        <end position="225"/>
    </location>
</feature>
<accession>S5YAS6</accession>
<dbReference type="InterPro" id="IPR025391">
    <property type="entry name" value="DUF4123"/>
</dbReference>
<protein>
    <recommendedName>
        <fullName evidence="1">DUF4123 domain-containing protein</fullName>
    </recommendedName>
</protein>
<sequence>MCRVACPIKQVNHRHYRFIWLPCCWRRSSELHLPWGSEQQDDIWTVRDARPPEAAGGASLTIEIIEGVEPLDDQRALAVKKTVPDVLREILFDDHPAREPDLDEAQQSQPVQTYAILDGAKVPELPAMLEASGLPHRCLFRGTAYKELKDVAPWIVQLKEDANFCRHLFTSGTAHWQLWDKAPGIYIRSRASLEALWRYVRKFTRIQDESGKWFYFRFYDPACVAIAQPLLLAIDRSIRQPLPHPARLIVTGPNIRRPR</sequence>
<dbReference type="HOGENOM" id="CLU_1073024_0_0_5"/>
<dbReference type="Proteomes" id="UP000015480">
    <property type="component" value="Chromosome"/>
</dbReference>
<reference evidence="2 3" key="1">
    <citation type="journal article" date="2014" name="BMC Genomics">
        <title>Architecture and functions of a multipartite genome of the methylotrophic bacterium Paracoccus aminophilus JCM 7686, containing primary and secondary chromids.</title>
        <authorList>
            <person name="Dziewit L."/>
            <person name="Czarnecki J."/>
            <person name="Wibberg D."/>
            <person name="Radlinska M."/>
            <person name="Mrozek P."/>
            <person name="Szymczak M."/>
            <person name="Schluter A."/>
            <person name="Puhler A."/>
            <person name="Bartosik D."/>
        </authorList>
    </citation>
    <scope>NUCLEOTIDE SEQUENCE [LARGE SCALE GENOMIC DNA]</scope>
    <source>
        <strain evidence="2">JCM 7686</strain>
    </source>
</reference>
<dbReference type="STRING" id="1367847.JCM7686_1422"/>
<evidence type="ECO:0000313" key="3">
    <source>
        <dbReference type="Proteomes" id="UP000015480"/>
    </source>
</evidence>
<dbReference type="eggNOG" id="ENOG5032YPR">
    <property type="taxonomic scope" value="Bacteria"/>
</dbReference>
<proteinExistence type="predicted"/>
<evidence type="ECO:0000259" key="1">
    <source>
        <dbReference type="Pfam" id="PF13503"/>
    </source>
</evidence>
<gene>
    <name evidence="2" type="ORF">JCM7686_1422</name>
</gene>
<dbReference type="KEGG" id="pami:JCM7686_1422"/>
<dbReference type="PATRIC" id="fig|1367847.3.peg.1394"/>
<dbReference type="EMBL" id="CP006650">
    <property type="protein sequence ID" value="AGT08523.1"/>
    <property type="molecule type" value="Genomic_DNA"/>
</dbReference>
<dbReference type="Pfam" id="PF13503">
    <property type="entry name" value="DUF4123"/>
    <property type="match status" value="1"/>
</dbReference>